<name>A0A6J5M684_9CAUD</name>
<organism evidence="2">
    <name type="scientific">uncultured Caudovirales phage</name>
    <dbReference type="NCBI Taxonomy" id="2100421"/>
    <lineage>
        <taxon>Viruses</taxon>
        <taxon>Duplodnaviria</taxon>
        <taxon>Heunggongvirae</taxon>
        <taxon>Uroviricota</taxon>
        <taxon>Caudoviricetes</taxon>
        <taxon>Peduoviridae</taxon>
        <taxon>Maltschvirus</taxon>
        <taxon>Maltschvirus maltsch</taxon>
    </lineage>
</organism>
<dbReference type="Pfam" id="PF01503">
    <property type="entry name" value="PRA-PH"/>
    <property type="match status" value="1"/>
</dbReference>
<dbReference type="GO" id="GO:0016787">
    <property type="term" value="F:hydrolase activity"/>
    <property type="evidence" value="ECO:0007669"/>
    <property type="project" value="UniProtKB-KW"/>
</dbReference>
<evidence type="ECO:0000313" key="3">
    <source>
        <dbReference type="EMBL" id="CAB4211927.1"/>
    </source>
</evidence>
<keyword evidence="1" id="KW-0812">Transmembrane</keyword>
<dbReference type="EMBL" id="LR796419">
    <property type="protein sequence ID" value="CAB4142515.1"/>
    <property type="molecule type" value="Genomic_DNA"/>
</dbReference>
<evidence type="ECO:0000256" key="1">
    <source>
        <dbReference type="SAM" id="Phobius"/>
    </source>
</evidence>
<proteinExistence type="predicted"/>
<dbReference type="InterPro" id="IPR023292">
    <property type="entry name" value="NTP_PyroPHydrolase-like_dom_sf"/>
</dbReference>
<keyword evidence="1" id="KW-1133">Transmembrane helix</keyword>
<protein>
    <submittedName>
        <fullName evidence="2">Phosphoribosyl-ATP pyrophosphohydrolase-like</fullName>
    </submittedName>
</protein>
<evidence type="ECO:0000313" key="2">
    <source>
        <dbReference type="EMBL" id="CAB4142515.1"/>
    </source>
</evidence>
<reference evidence="2" key="1">
    <citation type="submission" date="2020-04" db="EMBL/GenBank/DDBJ databases">
        <authorList>
            <person name="Chiriac C."/>
            <person name="Salcher M."/>
            <person name="Ghai R."/>
            <person name="Kavagutti S V."/>
        </authorList>
    </citation>
    <scope>NUCLEOTIDE SEQUENCE</scope>
</reference>
<gene>
    <name evidence="3" type="ORF">UFOVP1414_51</name>
    <name evidence="2" type="ORF">UFOVP442_26</name>
</gene>
<dbReference type="Gene3D" id="1.10.3420.10">
    <property type="entry name" value="putative ntp pyrophosphohydrolase like domain"/>
    <property type="match status" value="1"/>
</dbReference>
<accession>A0A6J5M684</accession>
<sequence length="164" mass="18325">MPHDTSDPEINDVKEFNLKFGQLAPEEISHLTKRKMLERVRFHFEEASEEFGKAAAAQDMELLADALVDAVYVLKGTAVMLGLSGIWHILWNDVHGANMRKERGTTHRGNLVDVMKPPGWVGPQTAGILEEAGYNRATFFPSTKPDGDESLCLDDLIHLDRDNP</sequence>
<keyword evidence="1" id="KW-0472">Membrane</keyword>
<feature type="transmembrane region" description="Helical" evidence="1">
    <location>
        <begin position="70"/>
        <end position="91"/>
    </location>
</feature>
<dbReference type="EMBL" id="LR797380">
    <property type="protein sequence ID" value="CAB4211927.1"/>
    <property type="molecule type" value="Genomic_DNA"/>
</dbReference>
<keyword evidence="2" id="KW-0378">Hydrolase</keyword>
<dbReference type="InterPro" id="IPR021130">
    <property type="entry name" value="PRib-ATP_PPHydrolase-like"/>
</dbReference>